<dbReference type="STRING" id="2282107.A0A286U6S3"/>
<dbReference type="AlphaFoldDB" id="A0A286U6S3"/>
<dbReference type="EMBL" id="NBII01000010">
    <property type="protein sequence ID" value="PAV15229.1"/>
    <property type="molecule type" value="Genomic_DNA"/>
</dbReference>
<evidence type="ECO:0000256" key="3">
    <source>
        <dbReference type="SAM" id="Phobius"/>
    </source>
</evidence>
<feature type="transmembrane region" description="Helical" evidence="3">
    <location>
        <begin position="178"/>
        <end position="198"/>
    </location>
</feature>
<dbReference type="OrthoDB" id="409543at2759"/>
<name>A0A286U6S3_9AGAM</name>
<gene>
    <name evidence="4" type="ORF">PNOK_0899000</name>
</gene>
<dbReference type="Gene3D" id="3.90.550.20">
    <property type="match status" value="1"/>
</dbReference>
<proteinExistence type="inferred from homology"/>
<dbReference type="InterPro" id="IPR051981">
    <property type="entry name" value="Glycosyltransf_32"/>
</dbReference>
<dbReference type="GO" id="GO:0016020">
    <property type="term" value="C:membrane"/>
    <property type="evidence" value="ECO:0007669"/>
    <property type="project" value="GOC"/>
</dbReference>
<dbReference type="InParanoid" id="A0A286U6S3"/>
<evidence type="ECO:0000313" key="4">
    <source>
        <dbReference type="EMBL" id="PAV15229.1"/>
    </source>
</evidence>
<dbReference type="PANTHER" id="PTHR12042">
    <property type="entry name" value="LACTOSYLCERAMIDE 4-ALPHA-GALACTOSYLTRANSFERASE ALPHA- 1,4-GALACTOSYLTRANSFERASE"/>
    <property type="match status" value="1"/>
</dbReference>
<keyword evidence="5" id="KW-1185">Reference proteome</keyword>
<evidence type="ECO:0000256" key="2">
    <source>
        <dbReference type="SAM" id="MobiDB-lite"/>
    </source>
</evidence>
<dbReference type="PANTHER" id="PTHR12042:SF21">
    <property type="entry name" value="ALPHA1,4-GALACTOSYLTRANSFERASE 1-RELATED"/>
    <property type="match status" value="1"/>
</dbReference>
<comment type="caution">
    <text evidence="4">The sequence shown here is derived from an EMBL/GenBank/DDBJ whole genome shotgun (WGS) entry which is preliminary data.</text>
</comment>
<reference evidence="4 5" key="1">
    <citation type="journal article" date="2017" name="Mol. Ecol.">
        <title>Comparative and population genomic landscape of Phellinus noxius: A hypervariable fungus causing root rot in trees.</title>
        <authorList>
            <person name="Chung C.L."/>
            <person name="Lee T.J."/>
            <person name="Akiba M."/>
            <person name="Lee H.H."/>
            <person name="Kuo T.H."/>
            <person name="Liu D."/>
            <person name="Ke H.M."/>
            <person name="Yokoi T."/>
            <person name="Roa M.B."/>
            <person name="Lu M.J."/>
            <person name="Chang Y.Y."/>
            <person name="Ann P.J."/>
            <person name="Tsai J.N."/>
            <person name="Chen C.Y."/>
            <person name="Tzean S.S."/>
            <person name="Ota Y."/>
            <person name="Hattori T."/>
            <person name="Sahashi N."/>
            <person name="Liou R.F."/>
            <person name="Kikuchi T."/>
            <person name="Tsai I.J."/>
        </authorList>
    </citation>
    <scope>NUCLEOTIDE SEQUENCE [LARGE SCALE GENOMIC DNA]</scope>
    <source>
        <strain evidence="4 5">FFPRI411160</strain>
    </source>
</reference>
<dbReference type="SUPFAM" id="SSF53448">
    <property type="entry name" value="Nucleotide-diphospho-sugar transferases"/>
    <property type="match status" value="1"/>
</dbReference>
<dbReference type="Pfam" id="PF04488">
    <property type="entry name" value="Gly_transf_sug"/>
    <property type="match status" value="1"/>
</dbReference>
<comment type="similarity">
    <text evidence="1">Belongs to the glycosyltransferase 32 family.</text>
</comment>
<keyword evidence="3" id="KW-0812">Transmembrane</keyword>
<keyword evidence="3" id="KW-1133">Transmembrane helix</keyword>
<dbReference type="InterPro" id="IPR007577">
    <property type="entry name" value="GlycoTrfase_DXD_sugar-bd_CS"/>
</dbReference>
<dbReference type="GO" id="GO:0006688">
    <property type="term" value="P:glycosphingolipid biosynthetic process"/>
    <property type="evidence" value="ECO:0007669"/>
    <property type="project" value="TreeGrafter"/>
</dbReference>
<feature type="region of interest" description="Disordered" evidence="2">
    <location>
        <begin position="73"/>
        <end position="94"/>
    </location>
</feature>
<evidence type="ECO:0000313" key="5">
    <source>
        <dbReference type="Proteomes" id="UP000217199"/>
    </source>
</evidence>
<dbReference type="GO" id="GO:0016758">
    <property type="term" value="F:hexosyltransferase activity"/>
    <property type="evidence" value="ECO:0007669"/>
    <property type="project" value="TreeGrafter"/>
</dbReference>
<sequence>MYEGQALYRHGRHDTGGSTTSQDNRASALFHDAEEQSLRTKGGSVDFGARKNISSISAGNNSNIINSGISTASGSISNSSSGPGSGPGSKSGVTASTAATVSAFTSRIASYFSAAMTRPRTSSVRLPLYENNSNRVSPRLRNGSPPKVRRKRSMLLNQVKYSSLWRFRSTSMRTWKSVLRVMVGCMGLVTLFLYFFVYEPHVEVQFYPRSWIEREVRPVEPLAGCFDTARVSPRYNLTQARIPKRTEVQAGMPMRLGLDCYDFAGTVQPAPRHGPPIGSPPPERVNFHTYWRADLVPFGERQEWMVKSFFATQDLARSRLILWSNGDLRSNEMVRRWARKYPDAFQLKIVDVEALARGTALEASDLLYAKDSKAWVDGDLVRLLVTWAYGGVWVDMDSLLTRDLSPLLEHEFVTQWDCYDKVYSPMNGAVMHFLQHSPYLCEAFEIMARSPPPKSGTTEWGALLYFKLWRRLIAGGVPPSKSYRFALRTAVRVG</sequence>
<organism evidence="4 5">
    <name type="scientific">Pyrrhoderma noxium</name>
    <dbReference type="NCBI Taxonomy" id="2282107"/>
    <lineage>
        <taxon>Eukaryota</taxon>
        <taxon>Fungi</taxon>
        <taxon>Dikarya</taxon>
        <taxon>Basidiomycota</taxon>
        <taxon>Agaricomycotina</taxon>
        <taxon>Agaricomycetes</taxon>
        <taxon>Hymenochaetales</taxon>
        <taxon>Hymenochaetaceae</taxon>
        <taxon>Pyrrhoderma</taxon>
    </lineage>
</organism>
<feature type="region of interest" description="Disordered" evidence="2">
    <location>
        <begin position="1"/>
        <end position="24"/>
    </location>
</feature>
<dbReference type="Proteomes" id="UP000217199">
    <property type="component" value="Unassembled WGS sequence"/>
</dbReference>
<evidence type="ECO:0000256" key="1">
    <source>
        <dbReference type="ARBA" id="ARBA00009003"/>
    </source>
</evidence>
<dbReference type="InterPro" id="IPR029044">
    <property type="entry name" value="Nucleotide-diphossugar_trans"/>
</dbReference>
<protein>
    <submittedName>
        <fullName evidence="4">Glycosyltransferase family 32</fullName>
    </submittedName>
</protein>
<keyword evidence="3" id="KW-0472">Membrane</keyword>
<feature type="compositionally biased region" description="Low complexity" evidence="2">
    <location>
        <begin position="73"/>
        <end position="82"/>
    </location>
</feature>
<accession>A0A286U6S3</accession>